<organism evidence="1">
    <name type="scientific">viral metagenome</name>
    <dbReference type="NCBI Taxonomy" id="1070528"/>
    <lineage>
        <taxon>unclassified sequences</taxon>
        <taxon>metagenomes</taxon>
        <taxon>organismal metagenomes</taxon>
    </lineage>
</organism>
<evidence type="ECO:0000313" key="2">
    <source>
        <dbReference type="EMBL" id="QJA82416.1"/>
    </source>
</evidence>
<dbReference type="EMBL" id="MT142487">
    <property type="protein sequence ID" value="QJA82416.1"/>
    <property type="molecule type" value="Genomic_DNA"/>
</dbReference>
<gene>
    <name evidence="2" type="ORF">MM415A00408_0009</name>
    <name evidence="1" type="ORF">MM415B00786_0009</name>
</gene>
<evidence type="ECO:0000313" key="1">
    <source>
        <dbReference type="EMBL" id="QJA62395.1"/>
    </source>
</evidence>
<dbReference type="AlphaFoldDB" id="A0A6M3IZC9"/>
<sequence length="152" mass="16225">MAMKLNIQFKGLDQVIANLNKKVNEIENYTTQGVVAAALLVKGEAMRKTPVDTGNLVNSAYAVWEGGKQRGDDGGPAADGAIVGSAKSALSSAKGPAAIIGFTAAYAVYVHEIDKNYRKPGSSWKFLELALMENEQKILDLIKQSVKKGAQK</sequence>
<dbReference type="EMBL" id="MT141470">
    <property type="protein sequence ID" value="QJA62395.1"/>
    <property type="molecule type" value="Genomic_DNA"/>
</dbReference>
<protein>
    <recommendedName>
        <fullName evidence="3">Tail protein</fullName>
    </recommendedName>
</protein>
<accession>A0A6M3IZC9</accession>
<name>A0A6M3IZC9_9ZZZZ</name>
<proteinExistence type="predicted"/>
<reference evidence="1" key="1">
    <citation type="submission" date="2020-03" db="EMBL/GenBank/DDBJ databases">
        <title>The deep terrestrial virosphere.</title>
        <authorList>
            <person name="Holmfeldt K."/>
            <person name="Nilsson E."/>
            <person name="Simone D."/>
            <person name="Lopez-Fernandez M."/>
            <person name="Wu X."/>
            <person name="de Brujin I."/>
            <person name="Lundin D."/>
            <person name="Andersson A."/>
            <person name="Bertilsson S."/>
            <person name="Dopson M."/>
        </authorList>
    </citation>
    <scope>NUCLEOTIDE SEQUENCE</scope>
    <source>
        <strain evidence="2">MM415A00408</strain>
        <strain evidence="1">MM415B00786</strain>
    </source>
</reference>
<evidence type="ECO:0008006" key="3">
    <source>
        <dbReference type="Google" id="ProtNLM"/>
    </source>
</evidence>